<dbReference type="Gene3D" id="1.10.10.10">
    <property type="entry name" value="Winged helix-like DNA-binding domain superfamily/Winged helix DNA-binding domain"/>
    <property type="match status" value="1"/>
</dbReference>
<dbReference type="PROSITE" id="PS51450">
    <property type="entry name" value="LRR"/>
    <property type="match status" value="1"/>
</dbReference>
<feature type="domain" description="Disease resistance protein At4g27190-like leucine-rich repeats" evidence="8">
    <location>
        <begin position="457"/>
        <end position="579"/>
    </location>
</feature>
<dbReference type="InterPro" id="IPR042197">
    <property type="entry name" value="Apaf_helical"/>
</dbReference>
<gene>
    <name evidence="11" type="ORF">B456_002G019000</name>
</gene>
<evidence type="ECO:0000259" key="9">
    <source>
        <dbReference type="Pfam" id="PF23559"/>
    </source>
</evidence>
<dbReference type="Proteomes" id="UP000032304">
    <property type="component" value="Chromosome 2"/>
</dbReference>
<keyword evidence="6" id="KW-0067">ATP-binding</keyword>
<evidence type="ECO:0000256" key="6">
    <source>
        <dbReference type="ARBA" id="ARBA00022840"/>
    </source>
</evidence>
<dbReference type="Pfam" id="PF25597">
    <property type="entry name" value="SH3_retrovirus"/>
    <property type="match status" value="1"/>
</dbReference>
<dbReference type="FunFam" id="1.10.8.430:FF:000003">
    <property type="entry name" value="Probable disease resistance protein At5g66910"/>
    <property type="match status" value="1"/>
</dbReference>
<dbReference type="STRING" id="29730.A0A0D2NGX4"/>
<feature type="domain" description="Retroviral polymerase SH3-like" evidence="10">
    <location>
        <begin position="626"/>
        <end position="684"/>
    </location>
</feature>
<dbReference type="PRINTS" id="PR00364">
    <property type="entry name" value="DISEASERSIST"/>
</dbReference>
<dbReference type="GO" id="GO:0005524">
    <property type="term" value="F:ATP binding"/>
    <property type="evidence" value="ECO:0007669"/>
    <property type="project" value="UniProtKB-KW"/>
</dbReference>
<feature type="domain" description="NB-ARC" evidence="7">
    <location>
        <begin position="10"/>
        <end position="98"/>
    </location>
</feature>
<feature type="non-terminal residue" evidence="11">
    <location>
        <position position="1"/>
    </location>
</feature>
<evidence type="ECO:0000256" key="5">
    <source>
        <dbReference type="ARBA" id="ARBA00022821"/>
    </source>
</evidence>
<dbReference type="Pfam" id="PF23559">
    <property type="entry name" value="WHD_DRP"/>
    <property type="match status" value="1"/>
</dbReference>
<dbReference type="OMA" id="VEEWISM"/>
<dbReference type="Gene3D" id="3.40.50.300">
    <property type="entry name" value="P-loop containing nucleotide triphosphate hydrolases"/>
    <property type="match status" value="1"/>
</dbReference>
<dbReference type="InterPro" id="IPR050905">
    <property type="entry name" value="Plant_NBS-LRR"/>
</dbReference>
<dbReference type="InterPro" id="IPR027417">
    <property type="entry name" value="P-loop_NTPase"/>
</dbReference>
<dbReference type="Pfam" id="PF23247">
    <property type="entry name" value="LRR_RPS2"/>
    <property type="match status" value="1"/>
</dbReference>
<dbReference type="EMBL" id="CM001741">
    <property type="protein sequence ID" value="KJB12458.1"/>
    <property type="molecule type" value="Genomic_DNA"/>
</dbReference>
<sequence>LLAEGLKSIEEKAEDIFKVLYKKKFALLLDDIWEWFDLTRAGVPLPTQENGSKVIFTTRRLDVCCQMQPNMDNNIRVECLPPGEAFKLFKEKVGSETLQMHPDICKLAEAVVEECARLPLALITIGRAMASKKTPREWEYAIEALRQSAASAFPRVGKEMYPKLKFSYDCLADEKVKSCFLYCSLYPEDELIQKDELIHCWIGDGILDKHTNLSNARNQGHFIVGSLLEACLLEKGPNNNGVKMHDVIRDMALWIGGESKKFFVKSGVQLKELPEADKWEEVIRMSLMDNQIENLTEILGCPNLQTLFLGRNRLRHLEELSVGVAKLVSLEHLNLSFSGIRKLPAELKALKKLKYLNLEVTVHLEMIPQQLISSFSKLQVLKMEGCGYGCSLVLEEMEHLKYLNVLTLTFRSASELEKTLGFNKFFSRAIERATLKHFRDSRSLNILDLTNVQHLQSLSLEDLQEVKIECNIIEGAGCFQSLGFVFLFDCNQLRDASWLVFAPQLEVLMIINCKSLEEIISEEKLGEVTKSKANTNLFSKLEAFYLYYLPKMKTIYRHALPFPQLEEIRIRECQILKKLPLNFNSAKGQRLVIEGKEGWWKDVEWEDESTRITFLPSFKPRYINAQVPVVKRSKLDKRAQAGIVIGYSTVKKGYRILDPSTKEILVSRDVMFNEKGCWNWEKDEPEAATEDLALDQAENDQNTSEMDVDDEPVRGTRSMADVYEMTQVAIAEPSCFEEAEGHRGWKQAMTDEIRMIEKNETWSLVERPANRKIIGVK</sequence>
<evidence type="ECO:0000256" key="2">
    <source>
        <dbReference type="ARBA" id="ARBA00022614"/>
    </source>
</evidence>
<dbReference type="InterPro" id="IPR002182">
    <property type="entry name" value="NB-ARC"/>
</dbReference>
<name>A0A0D2NGX4_GOSRA</name>
<dbReference type="AlphaFoldDB" id="A0A0D2NGX4"/>
<dbReference type="InterPro" id="IPR057670">
    <property type="entry name" value="SH3_retrovirus"/>
</dbReference>
<keyword evidence="2" id="KW-0433">Leucine-rich repeat</keyword>
<keyword evidence="4" id="KW-0547">Nucleotide-binding</keyword>
<dbReference type="Gene3D" id="3.80.10.10">
    <property type="entry name" value="Ribonuclease Inhibitor"/>
    <property type="match status" value="2"/>
</dbReference>
<dbReference type="PANTHER" id="PTHR33463">
    <property type="entry name" value="NB-ARC DOMAIN-CONTAINING PROTEIN-RELATED"/>
    <property type="match status" value="1"/>
</dbReference>
<evidence type="ECO:0000256" key="4">
    <source>
        <dbReference type="ARBA" id="ARBA00022741"/>
    </source>
</evidence>
<evidence type="ECO:0000256" key="1">
    <source>
        <dbReference type="ARBA" id="ARBA00008894"/>
    </source>
</evidence>
<dbReference type="InterPro" id="IPR032675">
    <property type="entry name" value="LRR_dom_sf"/>
</dbReference>
<dbReference type="eggNOG" id="KOG4658">
    <property type="taxonomic scope" value="Eukaryota"/>
</dbReference>
<dbReference type="FunFam" id="1.10.10.10:FF:000322">
    <property type="entry name" value="Probable disease resistance protein At1g63360"/>
    <property type="match status" value="1"/>
</dbReference>
<evidence type="ECO:0000313" key="11">
    <source>
        <dbReference type="EMBL" id="KJB12458.1"/>
    </source>
</evidence>
<organism evidence="11 12">
    <name type="scientific">Gossypium raimondii</name>
    <name type="common">Peruvian cotton</name>
    <name type="synonym">Gossypium klotzschianum subsp. raimondii</name>
    <dbReference type="NCBI Taxonomy" id="29730"/>
    <lineage>
        <taxon>Eukaryota</taxon>
        <taxon>Viridiplantae</taxon>
        <taxon>Streptophyta</taxon>
        <taxon>Embryophyta</taxon>
        <taxon>Tracheophyta</taxon>
        <taxon>Spermatophyta</taxon>
        <taxon>Magnoliopsida</taxon>
        <taxon>eudicotyledons</taxon>
        <taxon>Gunneridae</taxon>
        <taxon>Pentapetalae</taxon>
        <taxon>rosids</taxon>
        <taxon>malvids</taxon>
        <taxon>Malvales</taxon>
        <taxon>Malvaceae</taxon>
        <taxon>Malvoideae</taxon>
        <taxon>Gossypium</taxon>
    </lineage>
</organism>
<comment type="similarity">
    <text evidence="1">Belongs to the disease resistance NB-LRR family.</text>
</comment>
<dbReference type="InterPro" id="IPR058922">
    <property type="entry name" value="WHD_DRP"/>
</dbReference>
<feature type="domain" description="Disease resistance protein winged helix" evidence="9">
    <location>
        <begin position="185"/>
        <end position="252"/>
    </location>
</feature>
<evidence type="ECO:0000256" key="3">
    <source>
        <dbReference type="ARBA" id="ARBA00022737"/>
    </source>
</evidence>
<dbReference type="GO" id="GO:0006952">
    <property type="term" value="P:defense response"/>
    <property type="evidence" value="ECO:0007669"/>
    <property type="project" value="UniProtKB-KW"/>
</dbReference>
<keyword evidence="3" id="KW-0677">Repeat</keyword>
<dbReference type="InterPro" id="IPR001611">
    <property type="entry name" value="Leu-rich_rpt"/>
</dbReference>
<dbReference type="Pfam" id="PF00931">
    <property type="entry name" value="NB-ARC"/>
    <property type="match status" value="1"/>
</dbReference>
<dbReference type="Gene3D" id="1.10.8.430">
    <property type="entry name" value="Helical domain of apoptotic protease-activating factors"/>
    <property type="match status" value="1"/>
</dbReference>
<evidence type="ECO:0000313" key="12">
    <source>
        <dbReference type="Proteomes" id="UP000032304"/>
    </source>
</evidence>
<dbReference type="GO" id="GO:0043531">
    <property type="term" value="F:ADP binding"/>
    <property type="evidence" value="ECO:0007669"/>
    <property type="project" value="InterPro"/>
</dbReference>
<dbReference type="eggNOG" id="KOG0017">
    <property type="taxonomic scope" value="Eukaryota"/>
</dbReference>
<dbReference type="PANTHER" id="PTHR33463:SF220">
    <property type="entry name" value="NB-ARC DOMAIN-CONTAINING PROTEIN"/>
    <property type="match status" value="1"/>
</dbReference>
<dbReference type="InterPro" id="IPR057135">
    <property type="entry name" value="At4g27190-like_LRR"/>
</dbReference>
<keyword evidence="12" id="KW-1185">Reference proteome</keyword>
<dbReference type="SUPFAM" id="SSF52540">
    <property type="entry name" value="P-loop containing nucleoside triphosphate hydrolases"/>
    <property type="match status" value="1"/>
</dbReference>
<keyword evidence="5" id="KW-0611">Plant defense</keyword>
<reference evidence="11 12" key="1">
    <citation type="journal article" date="2012" name="Nature">
        <title>Repeated polyploidization of Gossypium genomes and the evolution of spinnable cotton fibres.</title>
        <authorList>
            <person name="Paterson A.H."/>
            <person name="Wendel J.F."/>
            <person name="Gundlach H."/>
            <person name="Guo H."/>
            <person name="Jenkins J."/>
            <person name="Jin D."/>
            <person name="Llewellyn D."/>
            <person name="Showmaker K.C."/>
            <person name="Shu S."/>
            <person name="Udall J."/>
            <person name="Yoo M.J."/>
            <person name="Byers R."/>
            <person name="Chen W."/>
            <person name="Doron-Faigenboim A."/>
            <person name="Duke M.V."/>
            <person name="Gong L."/>
            <person name="Grimwood J."/>
            <person name="Grover C."/>
            <person name="Grupp K."/>
            <person name="Hu G."/>
            <person name="Lee T.H."/>
            <person name="Li J."/>
            <person name="Lin L."/>
            <person name="Liu T."/>
            <person name="Marler B.S."/>
            <person name="Page J.T."/>
            <person name="Roberts A.W."/>
            <person name="Romanel E."/>
            <person name="Sanders W.S."/>
            <person name="Szadkowski E."/>
            <person name="Tan X."/>
            <person name="Tang H."/>
            <person name="Xu C."/>
            <person name="Wang J."/>
            <person name="Wang Z."/>
            <person name="Zhang D."/>
            <person name="Zhang L."/>
            <person name="Ashrafi H."/>
            <person name="Bedon F."/>
            <person name="Bowers J.E."/>
            <person name="Brubaker C.L."/>
            <person name="Chee P.W."/>
            <person name="Das S."/>
            <person name="Gingle A.R."/>
            <person name="Haigler C.H."/>
            <person name="Harker D."/>
            <person name="Hoffmann L.V."/>
            <person name="Hovav R."/>
            <person name="Jones D.C."/>
            <person name="Lemke C."/>
            <person name="Mansoor S."/>
            <person name="ur Rahman M."/>
            <person name="Rainville L.N."/>
            <person name="Rambani A."/>
            <person name="Reddy U.K."/>
            <person name="Rong J.K."/>
            <person name="Saranga Y."/>
            <person name="Scheffler B.E."/>
            <person name="Scheffler J.A."/>
            <person name="Stelly D.M."/>
            <person name="Triplett B.A."/>
            <person name="Van Deynze A."/>
            <person name="Vaslin M.F."/>
            <person name="Waghmare V.N."/>
            <person name="Walford S.A."/>
            <person name="Wright R.J."/>
            <person name="Zaki E.A."/>
            <person name="Zhang T."/>
            <person name="Dennis E.S."/>
            <person name="Mayer K.F."/>
            <person name="Peterson D.G."/>
            <person name="Rokhsar D.S."/>
            <person name="Wang X."/>
            <person name="Schmutz J."/>
        </authorList>
    </citation>
    <scope>NUCLEOTIDE SEQUENCE [LARGE SCALE GENOMIC DNA]</scope>
</reference>
<proteinExistence type="inferred from homology"/>
<dbReference type="InterPro" id="IPR036388">
    <property type="entry name" value="WH-like_DNA-bd_sf"/>
</dbReference>
<evidence type="ECO:0000259" key="8">
    <source>
        <dbReference type="Pfam" id="PF23247"/>
    </source>
</evidence>
<evidence type="ECO:0000259" key="10">
    <source>
        <dbReference type="Pfam" id="PF25597"/>
    </source>
</evidence>
<accession>A0A0D2NGX4</accession>
<protein>
    <submittedName>
        <fullName evidence="11">Uncharacterized protein</fullName>
    </submittedName>
</protein>
<dbReference type="SUPFAM" id="SSF52058">
    <property type="entry name" value="L domain-like"/>
    <property type="match status" value="1"/>
</dbReference>
<evidence type="ECO:0000259" key="7">
    <source>
        <dbReference type="Pfam" id="PF00931"/>
    </source>
</evidence>